<dbReference type="InterPro" id="IPR001128">
    <property type="entry name" value="Cyt_P450"/>
</dbReference>
<dbReference type="AlphaFoldDB" id="A0A8K0TGA7"/>
<dbReference type="EMBL" id="JAGPXD010000003">
    <property type="protein sequence ID" value="KAH7362887.1"/>
    <property type="molecule type" value="Genomic_DNA"/>
</dbReference>
<dbReference type="PROSITE" id="PS00086">
    <property type="entry name" value="CYTOCHROME_P450"/>
    <property type="match status" value="1"/>
</dbReference>
<evidence type="ECO:0000256" key="4">
    <source>
        <dbReference type="ARBA" id="ARBA00022617"/>
    </source>
</evidence>
<evidence type="ECO:0000256" key="8">
    <source>
        <dbReference type="ARBA" id="ARBA00023033"/>
    </source>
</evidence>
<keyword evidence="6 10" id="KW-0560">Oxidoreductase</keyword>
<reference evidence="11" key="1">
    <citation type="journal article" date="2021" name="Nat. Commun.">
        <title>Genetic determinants of endophytism in the Arabidopsis root mycobiome.</title>
        <authorList>
            <person name="Mesny F."/>
            <person name="Miyauchi S."/>
            <person name="Thiergart T."/>
            <person name="Pickel B."/>
            <person name="Atanasova L."/>
            <person name="Karlsson M."/>
            <person name="Huettel B."/>
            <person name="Barry K.W."/>
            <person name="Haridas S."/>
            <person name="Chen C."/>
            <person name="Bauer D."/>
            <person name="Andreopoulos W."/>
            <person name="Pangilinan J."/>
            <person name="LaButti K."/>
            <person name="Riley R."/>
            <person name="Lipzen A."/>
            <person name="Clum A."/>
            <person name="Drula E."/>
            <person name="Henrissat B."/>
            <person name="Kohler A."/>
            <person name="Grigoriev I.V."/>
            <person name="Martin F.M."/>
            <person name="Hacquard S."/>
        </authorList>
    </citation>
    <scope>NUCLEOTIDE SEQUENCE</scope>
    <source>
        <strain evidence="11">MPI-CAGE-AT-0016</strain>
    </source>
</reference>
<feature type="binding site" description="axial binding residue" evidence="9">
    <location>
        <position position="461"/>
    </location>
    <ligand>
        <name>heme</name>
        <dbReference type="ChEBI" id="CHEBI:30413"/>
    </ligand>
    <ligandPart>
        <name>Fe</name>
        <dbReference type="ChEBI" id="CHEBI:18248"/>
    </ligandPart>
</feature>
<dbReference type="GO" id="GO:0016020">
    <property type="term" value="C:membrane"/>
    <property type="evidence" value="ECO:0007669"/>
    <property type="project" value="UniProtKB-SubCell"/>
</dbReference>
<evidence type="ECO:0000256" key="5">
    <source>
        <dbReference type="ARBA" id="ARBA00022723"/>
    </source>
</evidence>
<keyword evidence="12" id="KW-1185">Reference proteome</keyword>
<evidence type="ECO:0000256" key="10">
    <source>
        <dbReference type="RuleBase" id="RU000461"/>
    </source>
</evidence>
<dbReference type="InterPro" id="IPR017972">
    <property type="entry name" value="Cyt_P450_CS"/>
</dbReference>
<evidence type="ECO:0000256" key="7">
    <source>
        <dbReference type="ARBA" id="ARBA00023004"/>
    </source>
</evidence>
<protein>
    <submittedName>
        <fullName evidence="11">Ent-kaurene oxidase</fullName>
    </submittedName>
</protein>
<evidence type="ECO:0000313" key="12">
    <source>
        <dbReference type="Proteomes" id="UP000813385"/>
    </source>
</evidence>
<evidence type="ECO:0000256" key="3">
    <source>
        <dbReference type="ARBA" id="ARBA00010617"/>
    </source>
</evidence>
<sequence length="518" mass="58880">MNSTTTFTTTMASAIPIDLQLPHIVAGTRHLSYYVAIATVLCVAWLCQSKKQKQIDVPFYKAAKTKWLFGAEGLVLDSYNKFRDRVYQIKATEGVQVLVPSKFLSELKSLPEDVLSSQEAVSEAMLSKYTKFCLGHNAEMLSALVRCRLSQNLARLVPQLKGELESIVATEFPECQDWTPVKFQPFALRAIARISGRAFVGPDINRQEQWMDTSINFAIHVFIAVVKLQFFPEWARPVAQHLVSELRQIRKDIDIATDMLQPVIEERLRDMKMPSYKEGPDDLIQWLAEALPEDEKTDYRAQAHVQLILAAASIHTTNNLVTDCIYDLAAHPEVQDMLRDEARQVLEVEEGWTRKESMAKLKKLDSFMKETQRLAGNITGFIRKAVKPITLSDGTYLPAGTKLLAPQAGISHDERFFSDPETFDALRFYKMRQMSEEEGHRWQFTSIGDTNVNFGAGKHSCPGRFFAGNEIKMVLAYFLLNYDIRLKEGESRPKPMMMVMSKAPDPNAEVLFKRREVV</sequence>
<keyword evidence="5 9" id="KW-0479">Metal-binding</keyword>
<dbReference type="PANTHER" id="PTHR46206:SF6">
    <property type="entry name" value="CYTOCHROME P450 MONOOXYGENASE AN1598-RELATED"/>
    <property type="match status" value="1"/>
</dbReference>
<dbReference type="PANTHER" id="PTHR46206">
    <property type="entry name" value="CYTOCHROME P450"/>
    <property type="match status" value="1"/>
</dbReference>
<dbReference type="InterPro" id="IPR002403">
    <property type="entry name" value="Cyt_P450_E_grp-IV"/>
</dbReference>
<proteinExistence type="inferred from homology"/>
<dbReference type="GO" id="GO:0016705">
    <property type="term" value="F:oxidoreductase activity, acting on paired donors, with incorporation or reduction of molecular oxygen"/>
    <property type="evidence" value="ECO:0007669"/>
    <property type="project" value="InterPro"/>
</dbReference>
<dbReference type="PRINTS" id="PR00465">
    <property type="entry name" value="EP450IV"/>
</dbReference>
<keyword evidence="7 9" id="KW-0408">Iron</keyword>
<dbReference type="OrthoDB" id="1844152at2759"/>
<dbReference type="GO" id="GO:0020037">
    <property type="term" value="F:heme binding"/>
    <property type="evidence" value="ECO:0007669"/>
    <property type="project" value="InterPro"/>
</dbReference>
<name>A0A8K0TGA7_9PEZI</name>
<evidence type="ECO:0000313" key="11">
    <source>
        <dbReference type="EMBL" id="KAH7362887.1"/>
    </source>
</evidence>
<comment type="caution">
    <text evidence="11">The sequence shown here is derived from an EMBL/GenBank/DDBJ whole genome shotgun (WGS) entry which is preliminary data.</text>
</comment>
<dbReference type="Gene3D" id="1.10.630.10">
    <property type="entry name" value="Cytochrome P450"/>
    <property type="match status" value="1"/>
</dbReference>
<dbReference type="CDD" id="cd11041">
    <property type="entry name" value="CYP503A1-like"/>
    <property type="match status" value="1"/>
</dbReference>
<accession>A0A8K0TGA7</accession>
<dbReference type="GO" id="GO:0005506">
    <property type="term" value="F:iron ion binding"/>
    <property type="evidence" value="ECO:0007669"/>
    <property type="project" value="InterPro"/>
</dbReference>
<evidence type="ECO:0000256" key="1">
    <source>
        <dbReference type="ARBA" id="ARBA00001971"/>
    </source>
</evidence>
<comment type="similarity">
    <text evidence="3 10">Belongs to the cytochrome P450 family.</text>
</comment>
<dbReference type="SUPFAM" id="SSF48264">
    <property type="entry name" value="Cytochrome P450"/>
    <property type="match status" value="1"/>
</dbReference>
<evidence type="ECO:0000256" key="9">
    <source>
        <dbReference type="PIRSR" id="PIRSR602403-1"/>
    </source>
</evidence>
<comment type="cofactor">
    <cofactor evidence="1 9">
        <name>heme</name>
        <dbReference type="ChEBI" id="CHEBI:30413"/>
    </cofactor>
</comment>
<organism evidence="11 12">
    <name type="scientific">Plectosphaerella cucumerina</name>
    <dbReference type="NCBI Taxonomy" id="40658"/>
    <lineage>
        <taxon>Eukaryota</taxon>
        <taxon>Fungi</taxon>
        <taxon>Dikarya</taxon>
        <taxon>Ascomycota</taxon>
        <taxon>Pezizomycotina</taxon>
        <taxon>Sordariomycetes</taxon>
        <taxon>Hypocreomycetidae</taxon>
        <taxon>Glomerellales</taxon>
        <taxon>Plectosphaerellaceae</taxon>
        <taxon>Plectosphaerella</taxon>
    </lineage>
</organism>
<dbReference type="InterPro" id="IPR036396">
    <property type="entry name" value="Cyt_P450_sf"/>
</dbReference>
<keyword evidence="8 10" id="KW-0503">Monooxygenase</keyword>
<evidence type="ECO:0000256" key="6">
    <source>
        <dbReference type="ARBA" id="ARBA00023002"/>
    </source>
</evidence>
<dbReference type="Proteomes" id="UP000813385">
    <property type="component" value="Unassembled WGS sequence"/>
</dbReference>
<gene>
    <name evidence="11" type="ORF">B0T11DRAFT_88600</name>
</gene>
<dbReference type="GO" id="GO:0004497">
    <property type="term" value="F:monooxygenase activity"/>
    <property type="evidence" value="ECO:0007669"/>
    <property type="project" value="UniProtKB-KW"/>
</dbReference>
<keyword evidence="4 9" id="KW-0349">Heme</keyword>
<evidence type="ECO:0000256" key="2">
    <source>
        <dbReference type="ARBA" id="ARBA00004167"/>
    </source>
</evidence>
<comment type="subcellular location">
    <subcellularLocation>
        <location evidence="2">Membrane</location>
        <topology evidence="2">Single-pass membrane protein</topology>
    </subcellularLocation>
</comment>
<dbReference type="Pfam" id="PF00067">
    <property type="entry name" value="p450"/>
    <property type="match status" value="1"/>
</dbReference>